<keyword evidence="7 9" id="KW-0539">Nucleus</keyword>
<dbReference type="GeneID" id="30983967"/>
<evidence type="ECO:0000256" key="1">
    <source>
        <dbReference type="ARBA" id="ARBA00004123"/>
    </source>
</evidence>
<dbReference type="PANTHER" id="PTHR23338">
    <property type="entry name" value="SMALL NUCLEAR RIBONUCLEOPROTEIN SM"/>
    <property type="match status" value="1"/>
</dbReference>
<feature type="non-terminal residue" evidence="12">
    <location>
        <position position="1"/>
    </location>
</feature>
<evidence type="ECO:0000256" key="8">
    <source>
        <dbReference type="ARBA" id="ARBA00023274"/>
    </source>
</evidence>
<evidence type="ECO:0000256" key="7">
    <source>
        <dbReference type="ARBA" id="ARBA00023242"/>
    </source>
</evidence>
<proteinExistence type="inferred from homology"/>
<keyword evidence="3 9" id="KW-0507">mRNA processing</keyword>
<accession>A0A1E4SJN6</accession>
<feature type="region of interest" description="Disordered" evidence="10">
    <location>
        <begin position="81"/>
        <end position="136"/>
    </location>
</feature>
<dbReference type="GO" id="GO:0008033">
    <property type="term" value="P:tRNA processing"/>
    <property type="evidence" value="ECO:0007669"/>
    <property type="project" value="EnsemblFungi"/>
</dbReference>
<dbReference type="AlphaFoldDB" id="A0A1E4SJN6"/>
<dbReference type="Proteomes" id="UP000094285">
    <property type="component" value="Unassembled WGS sequence"/>
</dbReference>
<evidence type="ECO:0000313" key="12">
    <source>
        <dbReference type="EMBL" id="ODV79714.1"/>
    </source>
</evidence>
<evidence type="ECO:0000256" key="6">
    <source>
        <dbReference type="ARBA" id="ARBA00023187"/>
    </source>
</evidence>
<dbReference type="GO" id="GO:0000290">
    <property type="term" value="P:deadenylation-dependent decapping of nuclear-transcribed mRNA"/>
    <property type="evidence" value="ECO:0007669"/>
    <property type="project" value="EnsemblFungi"/>
</dbReference>
<dbReference type="InterPro" id="IPR034101">
    <property type="entry name" value="Lsm4"/>
</dbReference>
<name>A0A1E4SJN6_9ASCO</name>
<organism evidence="12 13">
    <name type="scientific">Suhomyces tanzawaensis NRRL Y-17324</name>
    <dbReference type="NCBI Taxonomy" id="984487"/>
    <lineage>
        <taxon>Eukaryota</taxon>
        <taxon>Fungi</taxon>
        <taxon>Dikarya</taxon>
        <taxon>Ascomycota</taxon>
        <taxon>Saccharomycotina</taxon>
        <taxon>Pichiomycetes</taxon>
        <taxon>Debaryomycetaceae</taxon>
        <taxon>Suhomyces</taxon>
    </lineage>
</organism>
<dbReference type="STRING" id="984487.A0A1E4SJN6"/>
<comment type="function">
    <text evidence="9">Binds specifically to the 3'-terminal U-tract of U6 snRNA.</text>
</comment>
<dbReference type="OrthoDB" id="747253at2759"/>
<dbReference type="CDD" id="cd01723">
    <property type="entry name" value="LSm4"/>
    <property type="match status" value="1"/>
</dbReference>
<dbReference type="GO" id="GO:1990726">
    <property type="term" value="C:Lsm1-7-Pat1 complex"/>
    <property type="evidence" value="ECO:0007669"/>
    <property type="project" value="EnsemblFungi"/>
</dbReference>
<dbReference type="InterPro" id="IPR010920">
    <property type="entry name" value="LSM_dom_sf"/>
</dbReference>
<dbReference type="InterPro" id="IPR027141">
    <property type="entry name" value="LSm4/Sm_D1/D3"/>
</dbReference>
<dbReference type="EMBL" id="KV453911">
    <property type="protein sequence ID" value="ODV79714.1"/>
    <property type="molecule type" value="Genomic_DNA"/>
</dbReference>
<evidence type="ECO:0000256" key="10">
    <source>
        <dbReference type="SAM" id="MobiDB-lite"/>
    </source>
</evidence>
<dbReference type="GO" id="GO:0005688">
    <property type="term" value="C:U6 snRNP"/>
    <property type="evidence" value="ECO:0007669"/>
    <property type="project" value="EnsemblFungi"/>
</dbReference>
<gene>
    <name evidence="9" type="primary">LSM4</name>
    <name evidence="12" type="ORF">CANTADRAFT_50501</name>
</gene>
<dbReference type="GO" id="GO:0005732">
    <property type="term" value="C:sno(s)RNA-containing ribonucleoprotein complex"/>
    <property type="evidence" value="ECO:0007669"/>
    <property type="project" value="EnsemblFungi"/>
</dbReference>
<comment type="similarity">
    <text evidence="2 9">Belongs to the snRNP Sm proteins family.</text>
</comment>
<dbReference type="RefSeq" id="XP_020064836.1">
    <property type="nucleotide sequence ID" value="XM_020209831.1"/>
</dbReference>
<keyword evidence="4 9" id="KW-0747">Spliceosome</keyword>
<dbReference type="Gene3D" id="2.30.30.100">
    <property type="match status" value="1"/>
</dbReference>
<evidence type="ECO:0000256" key="3">
    <source>
        <dbReference type="ARBA" id="ARBA00022664"/>
    </source>
</evidence>
<dbReference type="GO" id="GO:0033962">
    <property type="term" value="P:P-body assembly"/>
    <property type="evidence" value="ECO:0007669"/>
    <property type="project" value="EnsemblFungi"/>
</dbReference>
<sequence>LPLYLLTAAKTKHVLIELKNGETLNGDLVNCDSWMNLTLKNVIQSSANGDEFLKLPEIYIRGIHIKYLRLPEEIMDHAKEQNILNMEQRNRNQKRRNNVGNGGNNNRRGNFGQGRGGYNNRRYNQQGNNQSPRQGI</sequence>
<dbReference type="InterPro" id="IPR001163">
    <property type="entry name" value="Sm_dom_euk/arc"/>
</dbReference>
<evidence type="ECO:0000259" key="11">
    <source>
        <dbReference type="PROSITE" id="PS52002"/>
    </source>
</evidence>
<keyword evidence="13" id="KW-1185">Reference proteome</keyword>
<comment type="subunit">
    <text evidence="9">LSm subunits form a heteromer with a doughnut shape.</text>
</comment>
<evidence type="ECO:0000313" key="13">
    <source>
        <dbReference type="Proteomes" id="UP000094285"/>
    </source>
</evidence>
<dbReference type="GO" id="GO:0006364">
    <property type="term" value="P:rRNA processing"/>
    <property type="evidence" value="ECO:0007669"/>
    <property type="project" value="EnsemblFungi"/>
</dbReference>
<dbReference type="GO" id="GO:0042149">
    <property type="term" value="P:cellular response to glucose starvation"/>
    <property type="evidence" value="ECO:0007669"/>
    <property type="project" value="EnsemblFungi"/>
</dbReference>
<keyword evidence="8 9" id="KW-0687">Ribonucleoprotein</keyword>
<dbReference type="PROSITE" id="PS52002">
    <property type="entry name" value="SM"/>
    <property type="match status" value="1"/>
</dbReference>
<dbReference type="InterPro" id="IPR047575">
    <property type="entry name" value="Sm"/>
</dbReference>
<evidence type="ECO:0000256" key="9">
    <source>
        <dbReference type="RuleBase" id="RU365049"/>
    </source>
</evidence>
<feature type="domain" description="Sm" evidence="11">
    <location>
        <begin position="1"/>
        <end position="74"/>
    </location>
</feature>
<reference evidence="13" key="1">
    <citation type="submission" date="2016-05" db="EMBL/GenBank/DDBJ databases">
        <title>Comparative genomics of biotechnologically important yeasts.</title>
        <authorList>
            <consortium name="DOE Joint Genome Institute"/>
            <person name="Riley R."/>
            <person name="Haridas S."/>
            <person name="Wolfe K.H."/>
            <person name="Lopes M.R."/>
            <person name="Hittinger C.T."/>
            <person name="Goker M."/>
            <person name="Salamov A."/>
            <person name="Wisecaver J."/>
            <person name="Long T.M."/>
            <person name="Aerts A.L."/>
            <person name="Barry K."/>
            <person name="Choi C."/>
            <person name="Clum A."/>
            <person name="Coughlan A.Y."/>
            <person name="Deshpande S."/>
            <person name="Douglass A.P."/>
            <person name="Hanson S.J."/>
            <person name="Klenk H.-P."/>
            <person name="Labutti K."/>
            <person name="Lapidus A."/>
            <person name="Lindquist E."/>
            <person name="Lipzen A."/>
            <person name="Meier-Kolthoff J.P."/>
            <person name="Ohm R.A."/>
            <person name="Otillar R.P."/>
            <person name="Pangilinan J."/>
            <person name="Peng Y."/>
            <person name="Rokas A."/>
            <person name="Rosa C.A."/>
            <person name="Scheuner C."/>
            <person name="Sibirny A.A."/>
            <person name="Slot J.C."/>
            <person name="Stielow J.B."/>
            <person name="Sun H."/>
            <person name="Kurtzman C.P."/>
            <person name="Blackwell M."/>
            <person name="Grigoriev I.V."/>
            <person name="Jeffries T.W."/>
        </authorList>
    </citation>
    <scope>NUCLEOTIDE SEQUENCE [LARGE SCALE GENOMIC DNA]</scope>
    <source>
        <strain evidence="13">NRRL Y-17324</strain>
    </source>
</reference>
<dbReference type="GO" id="GO:0005730">
    <property type="term" value="C:nucleolus"/>
    <property type="evidence" value="ECO:0007669"/>
    <property type="project" value="EnsemblFungi"/>
</dbReference>
<dbReference type="SUPFAM" id="SSF50182">
    <property type="entry name" value="Sm-like ribonucleoproteins"/>
    <property type="match status" value="1"/>
</dbReference>
<dbReference type="SMART" id="SM00651">
    <property type="entry name" value="Sm"/>
    <property type="match status" value="1"/>
</dbReference>
<feature type="compositionally biased region" description="Low complexity" evidence="10">
    <location>
        <begin position="118"/>
        <end position="130"/>
    </location>
</feature>
<dbReference type="GO" id="GO:0005681">
    <property type="term" value="C:spliceosomal complex"/>
    <property type="evidence" value="ECO:0007669"/>
    <property type="project" value="UniProtKB-UniRule"/>
</dbReference>
<evidence type="ECO:0000256" key="5">
    <source>
        <dbReference type="ARBA" id="ARBA00022884"/>
    </source>
</evidence>
<dbReference type="GO" id="GO:0000398">
    <property type="term" value="P:mRNA splicing, via spliceosome"/>
    <property type="evidence" value="ECO:0007669"/>
    <property type="project" value="EnsemblFungi"/>
</dbReference>
<keyword evidence="6 9" id="KW-0508">mRNA splicing</keyword>
<comment type="subcellular location">
    <subcellularLocation>
        <location evidence="1 9">Nucleus</location>
    </subcellularLocation>
</comment>
<dbReference type="Pfam" id="PF01423">
    <property type="entry name" value="LSM"/>
    <property type="match status" value="1"/>
</dbReference>
<protein>
    <recommendedName>
        <fullName evidence="9">LSM complex subunit LSM4</fullName>
    </recommendedName>
</protein>
<dbReference type="GO" id="GO:0000932">
    <property type="term" value="C:P-body"/>
    <property type="evidence" value="ECO:0007669"/>
    <property type="project" value="EnsemblFungi"/>
</dbReference>
<evidence type="ECO:0000256" key="2">
    <source>
        <dbReference type="ARBA" id="ARBA00006850"/>
    </source>
</evidence>
<dbReference type="GO" id="GO:0046540">
    <property type="term" value="C:U4/U6 x U5 tri-snRNP complex"/>
    <property type="evidence" value="ECO:0007669"/>
    <property type="project" value="EnsemblFungi"/>
</dbReference>
<dbReference type="GO" id="GO:0017070">
    <property type="term" value="F:U6 snRNA binding"/>
    <property type="evidence" value="ECO:0007669"/>
    <property type="project" value="EnsemblFungi"/>
</dbReference>
<keyword evidence="5 9" id="KW-0694">RNA-binding</keyword>
<evidence type="ECO:0000256" key="4">
    <source>
        <dbReference type="ARBA" id="ARBA00022728"/>
    </source>
</evidence>